<feature type="transmembrane region" description="Helical" evidence="6">
    <location>
        <begin position="292"/>
        <end position="310"/>
    </location>
</feature>
<feature type="transmembrane region" description="Helical" evidence="6">
    <location>
        <begin position="213"/>
        <end position="235"/>
    </location>
</feature>
<evidence type="ECO:0000256" key="1">
    <source>
        <dbReference type="ARBA" id="ARBA00004651"/>
    </source>
</evidence>
<dbReference type="RefSeq" id="WP_090876926.1">
    <property type="nucleotide sequence ID" value="NZ_FMXQ01000005.1"/>
</dbReference>
<dbReference type="Proteomes" id="UP000199071">
    <property type="component" value="Unassembled WGS sequence"/>
</dbReference>
<keyword evidence="3 6" id="KW-0812">Transmembrane</keyword>
<reference evidence="7 8" key="1">
    <citation type="submission" date="2016-10" db="EMBL/GenBank/DDBJ databases">
        <authorList>
            <person name="de Groot N.N."/>
        </authorList>
    </citation>
    <scope>NUCLEOTIDE SEQUENCE [LARGE SCALE GENOMIC DNA]</scope>
    <source>
        <strain evidence="7 8">ATCC 35022</strain>
    </source>
</reference>
<evidence type="ECO:0000256" key="4">
    <source>
        <dbReference type="ARBA" id="ARBA00022989"/>
    </source>
</evidence>
<feature type="transmembrane region" description="Helical" evidence="6">
    <location>
        <begin position="49"/>
        <end position="72"/>
    </location>
</feature>
<evidence type="ECO:0000313" key="8">
    <source>
        <dbReference type="Proteomes" id="UP000199071"/>
    </source>
</evidence>
<dbReference type="GO" id="GO:0005886">
    <property type="term" value="C:plasma membrane"/>
    <property type="evidence" value="ECO:0007669"/>
    <property type="project" value="UniProtKB-SubCell"/>
</dbReference>
<dbReference type="GO" id="GO:0022857">
    <property type="term" value="F:transmembrane transporter activity"/>
    <property type="evidence" value="ECO:0007669"/>
    <property type="project" value="InterPro"/>
</dbReference>
<accession>A0A1G6CRM7</accession>
<proteinExistence type="predicted"/>
<dbReference type="STRING" id="665467.SAMN02982931_02656"/>
<keyword evidence="8" id="KW-1185">Reference proteome</keyword>
<dbReference type="CDD" id="cd06579">
    <property type="entry name" value="TM_PBP1_transp_AraH_like"/>
    <property type="match status" value="1"/>
</dbReference>
<evidence type="ECO:0000256" key="2">
    <source>
        <dbReference type="ARBA" id="ARBA00022475"/>
    </source>
</evidence>
<gene>
    <name evidence="7" type="ORF">SAMN02982931_02656</name>
</gene>
<keyword evidence="4 6" id="KW-1133">Transmembrane helix</keyword>
<dbReference type="Pfam" id="PF02653">
    <property type="entry name" value="BPD_transp_2"/>
    <property type="match status" value="1"/>
</dbReference>
<feature type="transmembrane region" description="Helical" evidence="6">
    <location>
        <begin position="92"/>
        <end position="114"/>
    </location>
</feature>
<feature type="transmembrane region" description="Helical" evidence="6">
    <location>
        <begin position="160"/>
        <end position="181"/>
    </location>
</feature>
<dbReference type="EMBL" id="FMXQ01000005">
    <property type="protein sequence ID" value="SDB35513.1"/>
    <property type="molecule type" value="Genomic_DNA"/>
</dbReference>
<dbReference type="InterPro" id="IPR001851">
    <property type="entry name" value="ABC_transp_permease"/>
</dbReference>
<feature type="transmembrane region" description="Helical" evidence="6">
    <location>
        <begin position="121"/>
        <end position="140"/>
    </location>
</feature>
<feature type="transmembrane region" description="Helical" evidence="6">
    <location>
        <begin position="241"/>
        <end position="260"/>
    </location>
</feature>
<dbReference type="AlphaFoldDB" id="A0A1G6CRM7"/>
<evidence type="ECO:0000256" key="5">
    <source>
        <dbReference type="ARBA" id="ARBA00023136"/>
    </source>
</evidence>
<dbReference type="OrthoDB" id="7284468at2"/>
<dbReference type="PANTHER" id="PTHR32196">
    <property type="entry name" value="ABC TRANSPORTER PERMEASE PROTEIN YPHD-RELATED-RELATED"/>
    <property type="match status" value="1"/>
</dbReference>
<evidence type="ECO:0000256" key="3">
    <source>
        <dbReference type="ARBA" id="ARBA00022692"/>
    </source>
</evidence>
<feature type="transmembrane region" description="Helical" evidence="6">
    <location>
        <begin position="16"/>
        <end position="37"/>
    </location>
</feature>
<evidence type="ECO:0000256" key="6">
    <source>
        <dbReference type="SAM" id="Phobius"/>
    </source>
</evidence>
<keyword evidence="2" id="KW-1003">Cell membrane</keyword>
<organism evidence="7 8">
    <name type="scientific">Bauldia litoralis</name>
    <dbReference type="NCBI Taxonomy" id="665467"/>
    <lineage>
        <taxon>Bacteria</taxon>
        <taxon>Pseudomonadati</taxon>
        <taxon>Pseudomonadota</taxon>
        <taxon>Alphaproteobacteria</taxon>
        <taxon>Hyphomicrobiales</taxon>
        <taxon>Kaistiaceae</taxon>
        <taxon>Bauldia</taxon>
    </lineage>
</organism>
<keyword evidence="5 6" id="KW-0472">Membrane</keyword>
<protein>
    <submittedName>
        <fullName evidence="7">Ribose transport system permease protein</fullName>
    </submittedName>
</protein>
<comment type="subcellular location">
    <subcellularLocation>
        <location evidence="1">Cell membrane</location>
        <topology evidence="1">Multi-pass membrane protein</topology>
    </subcellularLocation>
</comment>
<sequence length="319" mass="32651">MNALVEKIGADRIRQWLPLATLVILVVAIGIVEPTFLQPASLLQLASDTAVLFILATGVTFVIMLGGIDLSIQSMASLASVIVALTITRLGYGSFVLAVAVGALAGLLSGLAHVKLRIPSFIATLAAGGVLFSTALVISGERSITMGDSARALQEWITGTVFGIPNVVIVGLIVLAIAHTLQSKTRFGRYSAAIGAGEPAAYASGVKVDRQKIFAFILSSGFAALAGVILAGRLSSGSPTLAAELLLPSIAAVVVGGTAITGGVGSIWRTLVGALIISVVRIGMTFLGVNIFAQNIVFGAVLILAVAITIDRSKIPIVK</sequence>
<evidence type="ECO:0000313" key="7">
    <source>
        <dbReference type="EMBL" id="SDB35513.1"/>
    </source>
</evidence>
<name>A0A1G6CRM7_9HYPH</name>